<dbReference type="EMBL" id="ASHM01109988">
    <property type="protein sequence ID" value="PNX69785.1"/>
    <property type="molecule type" value="Genomic_DNA"/>
</dbReference>
<evidence type="ECO:0000313" key="3">
    <source>
        <dbReference type="Proteomes" id="UP000236291"/>
    </source>
</evidence>
<gene>
    <name evidence="2" type="ORF">L195_g056907</name>
</gene>
<dbReference type="AlphaFoldDB" id="A0A2K3KU33"/>
<evidence type="ECO:0000313" key="2">
    <source>
        <dbReference type="EMBL" id="PNX69785.1"/>
    </source>
</evidence>
<evidence type="ECO:0000256" key="1">
    <source>
        <dbReference type="SAM" id="MobiDB-lite"/>
    </source>
</evidence>
<feature type="compositionally biased region" description="Polar residues" evidence="1">
    <location>
        <begin position="64"/>
        <end position="73"/>
    </location>
</feature>
<dbReference type="Proteomes" id="UP000236291">
    <property type="component" value="Unassembled WGS sequence"/>
</dbReference>
<reference evidence="2 3" key="2">
    <citation type="journal article" date="2017" name="Front. Plant Sci.">
        <title>Gene Classification and Mining of Molecular Markers Useful in Red Clover (Trifolium pratense) Breeding.</title>
        <authorList>
            <person name="Istvanek J."/>
            <person name="Dluhosova J."/>
            <person name="Dluhos P."/>
            <person name="Patkova L."/>
            <person name="Nedelnik J."/>
            <person name="Repkova J."/>
        </authorList>
    </citation>
    <scope>NUCLEOTIDE SEQUENCE [LARGE SCALE GENOMIC DNA]</scope>
    <source>
        <strain evidence="3">cv. Tatra</strain>
        <tissue evidence="2">Young leaves</tissue>
    </source>
</reference>
<feature type="non-terminal residue" evidence="2">
    <location>
        <position position="146"/>
    </location>
</feature>
<organism evidence="2 3">
    <name type="scientific">Trifolium pratense</name>
    <name type="common">Red clover</name>
    <dbReference type="NCBI Taxonomy" id="57577"/>
    <lineage>
        <taxon>Eukaryota</taxon>
        <taxon>Viridiplantae</taxon>
        <taxon>Streptophyta</taxon>
        <taxon>Embryophyta</taxon>
        <taxon>Tracheophyta</taxon>
        <taxon>Spermatophyta</taxon>
        <taxon>Magnoliopsida</taxon>
        <taxon>eudicotyledons</taxon>
        <taxon>Gunneridae</taxon>
        <taxon>Pentapetalae</taxon>
        <taxon>rosids</taxon>
        <taxon>fabids</taxon>
        <taxon>Fabales</taxon>
        <taxon>Fabaceae</taxon>
        <taxon>Papilionoideae</taxon>
        <taxon>50 kb inversion clade</taxon>
        <taxon>NPAAA clade</taxon>
        <taxon>Hologalegina</taxon>
        <taxon>IRL clade</taxon>
        <taxon>Trifolieae</taxon>
        <taxon>Trifolium</taxon>
    </lineage>
</organism>
<protein>
    <submittedName>
        <fullName evidence="2">Putative seed biotin containing protein SBP65</fullName>
    </submittedName>
</protein>
<proteinExistence type="predicted"/>
<sequence length="146" mass="15201">MPTSGQNVSNYTTQNVMPSGERTQAQGRGSNVMSSIGETVGNVGEKAGETMANVGDKMKKPFENMTSSGQVQGNEEMMMKNNNKALGGSDVLGAVTETVSDIGSNIIKTTENTANKVKDTVTQEAQSGGVLDAIGETIAEIAHTTK</sequence>
<feature type="region of interest" description="Disordered" evidence="1">
    <location>
        <begin position="1"/>
        <end position="36"/>
    </location>
</feature>
<reference evidence="2 3" key="1">
    <citation type="journal article" date="2014" name="Am. J. Bot.">
        <title>Genome assembly and annotation for red clover (Trifolium pratense; Fabaceae).</title>
        <authorList>
            <person name="Istvanek J."/>
            <person name="Jaros M."/>
            <person name="Krenek A."/>
            <person name="Repkova J."/>
        </authorList>
    </citation>
    <scope>NUCLEOTIDE SEQUENCE [LARGE SCALE GENOMIC DNA]</scope>
    <source>
        <strain evidence="3">cv. Tatra</strain>
        <tissue evidence="2">Young leaves</tissue>
    </source>
</reference>
<feature type="compositionally biased region" description="Low complexity" evidence="1">
    <location>
        <begin position="74"/>
        <end position="84"/>
    </location>
</feature>
<accession>A0A2K3KU33</accession>
<feature type="region of interest" description="Disordered" evidence="1">
    <location>
        <begin position="55"/>
        <end position="87"/>
    </location>
</feature>
<name>A0A2K3KU33_TRIPR</name>
<comment type="caution">
    <text evidence="2">The sequence shown here is derived from an EMBL/GenBank/DDBJ whole genome shotgun (WGS) entry which is preliminary data.</text>
</comment>